<comment type="caution">
    <text evidence="2">The sequence shown here is derived from an EMBL/GenBank/DDBJ whole genome shotgun (WGS) entry which is preliminary data.</text>
</comment>
<dbReference type="InterPro" id="IPR022026">
    <property type="entry name" value="DUF5981"/>
</dbReference>
<sequence>MIITKQKPFEDITRFLASSRGVFIVGCSLCATTCKTGGEEEAKEIEKKLQDKGKLVSGWVILDPACHILNNKKYFRENKEKLDQADSILVLACGNGIQAVSESIDKTVYPGCDTLFLGEIIRFGNYEERCQLCGECILDRSGGICPVTRCSKSLLNGPCGGVEDGKCEINPEIECGWQLIIDRLEKQGRLHLLEEIIPPKDWSKSRDGGLRKLALGRKEK</sequence>
<dbReference type="PANTHER" id="PTHR38755">
    <property type="entry name" value="5,10-METHYLENETETRAHYDROFOLATE REDUCTASE"/>
    <property type="match status" value="1"/>
</dbReference>
<dbReference type="AlphaFoldDB" id="A0A523QLX5"/>
<evidence type="ECO:0000259" key="1">
    <source>
        <dbReference type="Pfam" id="PF12225"/>
    </source>
</evidence>
<name>A0A523QLX5_UNCAE</name>
<protein>
    <submittedName>
        <fullName evidence="2">5,10-methylenetetrahydrofolate reductase</fullName>
    </submittedName>
</protein>
<proteinExistence type="predicted"/>
<dbReference type="EMBL" id="SOKU01000045">
    <property type="protein sequence ID" value="TES86799.1"/>
    <property type="molecule type" value="Genomic_DNA"/>
</dbReference>
<gene>
    <name evidence="2" type="ORF">E3J95_01085</name>
</gene>
<accession>A0A523QLX5</accession>
<dbReference type="PANTHER" id="PTHR38755:SF1">
    <property type="entry name" value="METHYLENE-TETRAHYDROFOLATE REDUCTASE C-TERMINAL DOMAIN-CONTAINING PROTEIN"/>
    <property type="match status" value="1"/>
</dbReference>
<dbReference type="Pfam" id="PF12225">
    <property type="entry name" value="DUF5981"/>
    <property type="match status" value="1"/>
</dbReference>
<evidence type="ECO:0000313" key="2">
    <source>
        <dbReference type="EMBL" id="TES86799.1"/>
    </source>
</evidence>
<reference evidence="2 3" key="1">
    <citation type="submission" date="2019-03" db="EMBL/GenBank/DDBJ databases">
        <title>Metabolic potential of uncultured bacteria and archaea associated with petroleum seepage in deep-sea sediments.</title>
        <authorList>
            <person name="Dong X."/>
            <person name="Hubert C."/>
        </authorList>
    </citation>
    <scope>NUCLEOTIDE SEQUENCE [LARGE SCALE GENOMIC DNA]</scope>
    <source>
        <strain evidence="2">E44_bin92</strain>
    </source>
</reference>
<organism evidence="2 3">
    <name type="scientific">Aerophobetes bacterium</name>
    <dbReference type="NCBI Taxonomy" id="2030807"/>
    <lineage>
        <taxon>Bacteria</taxon>
        <taxon>Candidatus Aerophobota</taxon>
    </lineage>
</organism>
<feature type="domain" description="Methylene-tetrahydrofolate reductase C-terminal-like" evidence="1">
    <location>
        <begin position="109"/>
        <end position="203"/>
    </location>
</feature>
<evidence type="ECO:0000313" key="3">
    <source>
        <dbReference type="Proteomes" id="UP000320781"/>
    </source>
</evidence>
<dbReference type="Proteomes" id="UP000320781">
    <property type="component" value="Unassembled WGS sequence"/>
</dbReference>